<dbReference type="InterPro" id="IPR006260">
    <property type="entry name" value="TonB/TolA_C"/>
</dbReference>
<evidence type="ECO:0000256" key="4">
    <source>
        <dbReference type="ARBA" id="ARBA00022475"/>
    </source>
</evidence>
<keyword evidence="3" id="KW-0813">Transport</keyword>
<evidence type="ECO:0000256" key="9">
    <source>
        <dbReference type="ARBA" id="ARBA00023136"/>
    </source>
</evidence>
<dbReference type="Proteomes" id="UP001528823">
    <property type="component" value="Unassembled WGS sequence"/>
</dbReference>
<evidence type="ECO:0000259" key="12">
    <source>
        <dbReference type="PROSITE" id="PS52015"/>
    </source>
</evidence>
<feature type="compositionally biased region" description="Low complexity" evidence="10">
    <location>
        <begin position="101"/>
        <end position="115"/>
    </location>
</feature>
<dbReference type="Gene3D" id="3.30.1150.10">
    <property type="match status" value="1"/>
</dbReference>
<keyword evidence="14" id="KW-1185">Reference proteome</keyword>
<dbReference type="EMBL" id="JAPMOU010000019">
    <property type="protein sequence ID" value="MDE1463312.1"/>
    <property type="molecule type" value="Genomic_DNA"/>
</dbReference>
<feature type="transmembrane region" description="Helical" evidence="11">
    <location>
        <begin position="16"/>
        <end position="38"/>
    </location>
</feature>
<dbReference type="PANTHER" id="PTHR33446:SF11">
    <property type="entry name" value="TONB3"/>
    <property type="match status" value="1"/>
</dbReference>
<dbReference type="RefSeq" id="WP_274689655.1">
    <property type="nucleotide sequence ID" value="NZ_JAPMOU010000019.1"/>
</dbReference>
<keyword evidence="7" id="KW-0653">Protein transport</keyword>
<dbReference type="InterPro" id="IPR051045">
    <property type="entry name" value="TonB-dependent_transducer"/>
</dbReference>
<evidence type="ECO:0000313" key="14">
    <source>
        <dbReference type="Proteomes" id="UP001528823"/>
    </source>
</evidence>
<dbReference type="NCBIfam" id="TIGR01352">
    <property type="entry name" value="tonB_Cterm"/>
    <property type="match status" value="1"/>
</dbReference>
<dbReference type="InterPro" id="IPR037682">
    <property type="entry name" value="TonB_C"/>
</dbReference>
<keyword evidence="8 11" id="KW-1133">Transmembrane helix</keyword>
<evidence type="ECO:0000256" key="1">
    <source>
        <dbReference type="ARBA" id="ARBA00004383"/>
    </source>
</evidence>
<accession>A0ABT5UAC4</accession>
<dbReference type="SUPFAM" id="SSF74653">
    <property type="entry name" value="TolA/TonB C-terminal domain"/>
    <property type="match status" value="1"/>
</dbReference>
<keyword evidence="4" id="KW-1003">Cell membrane</keyword>
<feature type="region of interest" description="Disordered" evidence="10">
    <location>
        <begin position="60"/>
        <end position="146"/>
    </location>
</feature>
<dbReference type="PANTHER" id="PTHR33446">
    <property type="entry name" value="PROTEIN TONB-RELATED"/>
    <property type="match status" value="1"/>
</dbReference>
<evidence type="ECO:0000256" key="10">
    <source>
        <dbReference type="SAM" id="MobiDB-lite"/>
    </source>
</evidence>
<evidence type="ECO:0000256" key="5">
    <source>
        <dbReference type="ARBA" id="ARBA00022519"/>
    </source>
</evidence>
<evidence type="ECO:0000313" key="13">
    <source>
        <dbReference type="EMBL" id="MDE1463312.1"/>
    </source>
</evidence>
<sequence length="292" mass="32796">MAIAEAYAHNSSTDRLLFATFVAIGAHLLLLLISFDLLDPPEVSKAIEITLASYESQKRPEKADFLAQADQEGSGTLEEKARPTTNQQAQIADTKHRKISPQPQEQVVKQQEAQQSDVVATTSRSKQRVAADTKQQKKQKTNRREKTKQFIEISAEVAAVQAQLDQQVQEYAKRPKIHRITAASTMRDKGAFYKEAWRRKVEKVGNINYPEKARQSKIYGSLRLVAVINADGSLDRVEISSSSGKKVLDDAAIRIVKLAAPYAPFGDDLREFDKVEIIRTFRFEKGNYLSSF</sequence>
<dbReference type="PROSITE" id="PS52015">
    <property type="entry name" value="TONB_CTD"/>
    <property type="match status" value="1"/>
</dbReference>
<gene>
    <name evidence="13" type="ORF">ORQ98_15220</name>
</gene>
<keyword evidence="9 11" id="KW-0472">Membrane</keyword>
<evidence type="ECO:0000256" key="3">
    <source>
        <dbReference type="ARBA" id="ARBA00022448"/>
    </source>
</evidence>
<keyword evidence="5" id="KW-0997">Cell inner membrane</keyword>
<protein>
    <submittedName>
        <fullName evidence="13">Energy transducer TonB</fullName>
    </submittedName>
</protein>
<comment type="caution">
    <text evidence="13">The sequence shown here is derived from an EMBL/GenBank/DDBJ whole genome shotgun (WGS) entry which is preliminary data.</text>
</comment>
<reference evidence="13 14" key="1">
    <citation type="submission" date="2022-11" db="EMBL/GenBank/DDBJ databases">
        <title>Spartinivicinus poritis sp. nov., isolated from scleractinian coral Porites lutea.</title>
        <authorList>
            <person name="Zhang G."/>
            <person name="Cai L."/>
            <person name="Wei Q."/>
        </authorList>
    </citation>
    <scope>NUCLEOTIDE SEQUENCE [LARGE SCALE GENOMIC DNA]</scope>
    <source>
        <strain evidence="13 14">A2-2</strain>
    </source>
</reference>
<evidence type="ECO:0000256" key="7">
    <source>
        <dbReference type="ARBA" id="ARBA00022927"/>
    </source>
</evidence>
<dbReference type="Pfam" id="PF03544">
    <property type="entry name" value="TonB_C"/>
    <property type="match status" value="1"/>
</dbReference>
<comment type="subcellular location">
    <subcellularLocation>
        <location evidence="1">Cell inner membrane</location>
        <topology evidence="1">Single-pass membrane protein</topology>
        <orientation evidence="1">Periplasmic side</orientation>
    </subcellularLocation>
</comment>
<evidence type="ECO:0000256" key="6">
    <source>
        <dbReference type="ARBA" id="ARBA00022692"/>
    </source>
</evidence>
<keyword evidence="6 11" id="KW-0812">Transmembrane</keyword>
<proteinExistence type="inferred from homology"/>
<feature type="domain" description="TonB C-terminal" evidence="12">
    <location>
        <begin position="194"/>
        <end position="290"/>
    </location>
</feature>
<organism evidence="13 14">
    <name type="scientific">Spartinivicinus poritis</name>
    <dbReference type="NCBI Taxonomy" id="2994640"/>
    <lineage>
        <taxon>Bacteria</taxon>
        <taxon>Pseudomonadati</taxon>
        <taxon>Pseudomonadota</taxon>
        <taxon>Gammaproteobacteria</taxon>
        <taxon>Oceanospirillales</taxon>
        <taxon>Zooshikellaceae</taxon>
        <taxon>Spartinivicinus</taxon>
    </lineage>
</organism>
<name>A0ABT5UAC4_9GAMM</name>
<evidence type="ECO:0000256" key="8">
    <source>
        <dbReference type="ARBA" id="ARBA00022989"/>
    </source>
</evidence>
<evidence type="ECO:0000256" key="11">
    <source>
        <dbReference type="SAM" id="Phobius"/>
    </source>
</evidence>
<comment type="similarity">
    <text evidence="2">Belongs to the TonB family.</text>
</comment>
<evidence type="ECO:0000256" key="2">
    <source>
        <dbReference type="ARBA" id="ARBA00006555"/>
    </source>
</evidence>